<dbReference type="OrthoDB" id="1698982at2759"/>
<dbReference type="Pfam" id="PF14223">
    <property type="entry name" value="Retrotran_gag_2"/>
    <property type="match status" value="1"/>
</dbReference>
<sequence length="272" mass="31592">MFAYILQRNYQALSISTPPAEEFDKIEDAPTAKDAWDTLQVNHQGSRKVHESRIKILEDELSLFSMKKDETVKEMYNRMKKITNQINLIRAERGFKHFTTENILGRIEAHHDQLKRVKINQDLADLQEQAAKNNGLALQAKLKGKERATQSSKDDDSSDNEDNKLDDEQMAFFIKNFRRVLRKSNFRNLGKNKYESRRRSSKPCFGCKKIGHFIADYPEEKKKNKDTKESSSKRDKPRYKTRAGEAHLGQEWVSNEESNSDNEDVATSTKFV</sequence>
<dbReference type="EMBL" id="CM009755">
    <property type="protein sequence ID" value="PUZ46447.1"/>
    <property type="molecule type" value="Genomic_DNA"/>
</dbReference>
<dbReference type="Gene3D" id="4.10.60.10">
    <property type="entry name" value="Zinc finger, CCHC-type"/>
    <property type="match status" value="1"/>
</dbReference>
<evidence type="ECO:0000256" key="1">
    <source>
        <dbReference type="SAM" id="MobiDB-lite"/>
    </source>
</evidence>
<evidence type="ECO:0000313" key="2">
    <source>
        <dbReference type="EMBL" id="PUZ46447.1"/>
    </source>
</evidence>
<evidence type="ECO:0008006" key="4">
    <source>
        <dbReference type="Google" id="ProtNLM"/>
    </source>
</evidence>
<dbReference type="AlphaFoldDB" id="A0A2T7CSW7"/>
<dbReference type="PANTHER" id="PTHR34676">
    <property type="entry name" value="DUF4219 DOMAIN-CONTAINING PROTEIN-RELATED"/>
    <property type="match status" value="1"/>
</dbReference>
<dbReference type="Proteomes" id="UP000244336">
    <property type="component" value="Chromosome 7"/>
</dbReference>
<dbReference type="Gramene" id="PUZ46447">
    <property type="protein sequence ID" value="PUZ46447"/>
    <property type="gene ID" value="GQ55_7G079200"/>
</dbReference>
<keyword evidence="3" id="KW-1185">Reference proteome</keyword>
<dbReference type="STRING" id="1504633.A0A2T7CSW7"/>
<dbReference type="PANTHER" id="PTHR34676:SF17">
    <property type="entry name" value="OS06G0684500 PROTEIN"/>
    <property type="match status" value="1"/>
</dbReference>
<gene>
    <name evidence="2" type="ORF">GQ55_7G079200</name>
</gene>
<feature type="region of interest" description="Disordered" evidence="1">
    <location>
        <begin position="139"/>
        <end position="164"/>
    </location>
</feature>
<organism evidence="2 3">
    <name type="scientific">Panicum hallii var. hallii</name>
    <dbReference type="NCBI Taxonomy" id="1504633"/>
    <lineage>
        <taxon>Eukaryota</taxon>
        <taxon>Viridiplantae</taxon>
        <taxon>Streptophyta</taxon>
        <taxon>Embryophyta</taxon>
        <taxon>Tracheophyta</taxon>
        <taxon>Spermatophyta</taxon>
        <taxon>Magnoliopsida</taxon>
        <taxon>Liliopsida</taxon>
        <taxon>Poales</taxon>
        <taxon>Poaceae</taxon>
        <taxon>PACMAD clade</taxon>
        <taxon>Panicoideae</taxon>
        <taxon>Panicodae</taxon>
        <taxon>Paniceae</taxon>
        <taxon>Panicinae</taxon>
        <taxon>Panicum</taxon>
        <taxon>Panicum sect. Panicum</taxon>
    </lineage>
</organism>
<feature type="compositionally biased region" description="Basic and acidic residues" evidence="1">
    <location>
        <begin position="218"/>
        <end position="234"/>
    </location>
</feature>
<protein>
    <recommendedName>
        <fullName evidence="4">CCHC-type domain-containing protein</fullName>
    </recommendedName>
</protein>
<proteinExistence type="predicted"/>
<feature type="compositionally biased region" description="Basic and acidic residues" evidence="1">
    <location>
        <begin position="143"/>
        <end position="164"/>
    </location>
</feature>
<name>A0A2T7CSW7_9POAL</name>
<accession>A0A2T7CSW7</accession>
<reference evidence="2 3" key="1">
    <citation type="submission" date="2018-04" db="EMBL/GenBank/DDBJ databases">
        <title>WGS assembly of Panicum hallii var. hallii HAL2.</title>
        <authorList>
            <person name="Lovell J."/>
            <person name="Jenkins J."/>
            <person name="Lowry D."/>
            <person name="Mamidi S."/>
            <person name="Sreedasyam A."/>
            <person name="Weng X."/>
            <person name="Barry K."/>
            <person name="Bonette J."/>
            <person name="Campitelli B."/>
            <person name="Daum C."/>
            <person name="Gordon S."/>
            <person name="Gould B."/>
            <person name="Lipzen A."/>
            <person name="MacQueen A."/>
            <person name="Palacio-Mejia J."/>
            <person name="Plott C."/>
            <person name="Shakirov E."/>
            <person name="Shu S."/>
            <person name="Yoshinaga Y."/>
            <person name="Zane M."/>
            <person name="Rokhsar D."/>
            <person name="Grimwood J."/>
            <person name="Schmutz J."/>
            <person name="Juenger T."/>
        </authorList>
    </citation>
    <scope>NUCLEOTIDE SEQUENCE [LARGE SCALE GENOMIC DNA]</scope>
    <source>
        <strain evidence="3">cv. HAL2</strain>
    </source>
</reference>
<evidence type="ECO:0000313" key="3">
    <source>
        <dbReference type="Proteomes" id="UP000244336"/>
    </source>
</evidence>
<feature type="region of interest" description="Disordered" evidence="1">
    <location>
        <begin position="218"/>
        <end position="272"/>
    </location>
</feature>